<sequence>MNNSDAYEWYPYIHYLSRPKDDKSAPSNKEIASVRRGLTAATETYAYPYVLPRLAPGSPRSTEQALLRGAALVAEFKDKIPAYHPGEKQEGRRRRTFGQWAGLVARNRGELLDPDAPGMIGSRLAYLHTQSLDEAAMTIRRILLIASASESRVPAIDYIDLVRTLFFWGRGLTESSRQHRLRTIRDFYRPVVQVESNDESTTDTPSSPESL</sequence>
<gene>
    <name evidence="1" type="ORF">INS90_10705</name>
</gene>
<dbReference type="EMBL" id="CP063212">
    <property type="protein sequence ID" value="QOR47686.1"/>
    <property type="molecule type" value="Genomic_DNA"/>
</dbReference>
<dbReference type="AlphaFoldDB" id="A0A7M1R0K8"/>
<dbReference type="InterPro" id="IPR038287">
    <property type="entry name" value="Cse2_sf"/>
</dbReference>
<dbReference type="Proteomes" id="UP000594961">
    <property type="component" value="Chromosome"/>
</dbReference>
<evidence type="ECO:0000313" key="2">
    <source>
        <dbReference type="Proteomes" id="UP000594961"/>
    </source>
</evidence>
<evidence type="ECO:0000313" key="1">
    <source>
        <dbReference type="EMBL" id="QOR47686.1"/>
    </source>
</evidence>
<organism evidence="1 2">
    <name type="scientific">Trueperella pecoris</name>
    <dbReference type="NCBI Taxonomy" id="2733571"/>
    <lineage>
        <taxon>Bacteria</taxon>
        <taxon>Bacillati</taxon>
        <taxon>Actinomycetota</taxon>
        <taxon>Actinomycetes</taxon>
        <taxon>Actinomycetales</taxon>
        <taxon>Actinomycetaceae</taxon>
        <taxon>Trueperella</taxon>
    </lineage>
</organism>
<dbReference type="Gene3D" id="1.10.520.40">
    <property type="entry name" value="CRISPR-associated protein Cse2"/>
    <property type="match status" value="1"/>
</dbReference>
<proteinExistence type="predicted"/>
<dbReference type="RefSeq" id="WP_197553089.1">
    <property type="nucleotide sequence ID" value="NZ_CP063212.1"/>
</dbReference>
<reference evidence="1 2" key="1">
    <citation type="submission" date="2020-10" db="EMBL/GenBank/DDBJ databases">
        <title>Trueperella pecoris sp. nov. isolated from bovine and porcine specimens.</title>
        <authorList>
            <person name="Schoenecker L."/>
            <person name="Schnydrig P."/>
            <person name="Brodard I."/>
            <person name="Thomann A."/>
            <person name="Hemphill A."/>
            <person name="Rodriguez-Campos S."/>
            <person name="Perreten V."/>
            <person name="Jores J."/>
            <person name="Kittl S."/>
        </authorList>
    </citation>
    <scope>NUCLEOTIDE SEQUENCE [LARGE SCALE GENOMIC DNA]</scope>
    <source>
        <strain evidence="1 2">19OD0592</strain>
    </source>
</reference>
<protein>
    <submittedName>
        <fullName evidence="1">Type I-E CRISPR-associated protein Cse2/CasB</fullName>
    </submittedName>
</protein>
<dbReference type="InterPro" id="IPR013382">
    <property type="entry name" value="CRISPR-assoc_prot_Cse2"/>
</dbReference>
<accession>A0A7M1R0K8</accession>
<dbReference type="NCBIfam" id="TIGR02548">
    <property type="entry name" value="casB_cse2"/>
    <property type="match status" value="1"/>
</dbReference>
<name>A0A7M1R0K8_9ACTO</name>
<dbReference type="Pfam" id="PF09485">
    <property type="entry name" value="CRISPR_Cse2"/>
    <property type="match status" value="1"/>
</dbReference>